<dbReference type="Gene3D" id="3.40.30.10">
    <property type="entry name" value="Glutaredoxin"/>
    <property type="match status" value="1"/>
</dbReference>
<protein>
    <submittedName>
        <fullName evidence="2 3">Uncharacterized protein LOC101861646 isoform X1</fullName>
    </submittedName>
</protein>
<keyword evidence="1" id="KW-1185">Reference proteome</keyword>
<gene>
    <name evidence="2 3" type="primary">LOC101861646</name>
</gene>
<reference evidence="2 3" key="1">
    <citation type="submission" date="2025-05" db="UniProtKB">
        <authorList>
            <consortium name="RefSeq"/>
        </authorList>
    </citation>
    <scope>IDENTIFICATION</scope>
</reference>
<dbReference type="GeneID" id="101861646"/>
<dbReference type="PROSITE" id="PS51354">
    <property type="entry name" value="GLUTAREDOXIN_2"/>
    <property type="match status" value="1"/>
</dbReference>
<evidence type="ECO:0000313" key="1">
    <source>
        <dbReference type="Proteomes" id="UP000694888"/>
    </source>
</evidence>
<accession>A0ABM1VPG3</accession>
<dbReference type="InterPro" id="IPR036249">
    <property type="entry name" value="Thioredoxin-like_sf"/>
</dbReference>
<organism evidence="1 3">
    <name type="scientific">Aplysia californica</name>
    <name type="common">California sea hare</name>
    <dbReference type="NCBI Taxonomy" id="6500"/>
    <lineage>
        <taxon>Eukaryota</taxon>
        <taxon>Metazoa</taxon>
        <taxon>Spiralia</taxon>
        <taxon>Lophotrochozoa</taxon>
        <taxon>Mollusca</taxon>
        <taxon>Gastropoda</taxon>
        <taxon>Heterobranchia</taxon>
        <taxon>Euthyneura</taxon>
        <taxon>Tectipleura</taxon>
        <taxon>Aplysiida</taxon>
        <taxon>Aplysioidea</taxon>
        <taxon>Aplysiidae</taxon>
        <taxon>Aplysia</taxon>
    </lineage>
</organism>
<dbReference type="RefSeq" id="XP_035824305.1">
    <property type="nucleotide sequence ID" value="XM_035968412.1"/>
</dbReference>
<dbReference type="RefSeq" id="XP_012935080.1">
    <property type="nucleotide sequence ID" value="XM_013079626.2"/>
</dbReference>
<dbReference type="CDD" id="cd02066">
    <property type="entry name" value="GRX_family"/>
    <property type="match status" value="1"/>
</dbReference>
<dbReference type="Proteomes" id="UP000694888">
    <property type="component" value="Unplaced"/>
</dbReference>
<evidence type="ECO:0000313" key="2">
    <source>
        <dbReference type="RefSeq" id="XP_012935080.1"/>
    </source>
</evidence>
<proteinExistence type="predicted"/>
<name>A0ABM1VPG3_APLCA</name>
<evidence type="ECO:0000313" key="3">
    <source>
        <dbReference type="RefSeq" id="XP_035824305.1"/>
    </source>
</evidence>
<dbReference type="SUPFAM" id="SSF52833">
    <property type="entry name" value="Thioredoxin-like"/>
    <property type="match status" value="1"/>
</dbReference>
<sequence>MTGVRDTLEDSFLDAYDDKAEGDNRCCLSEWPRLLSCGRLRRNVTQADLHALLAEEERDESLKLGLQDDLQPDDDVKSTGYETGVFGQWNHFARKDPSQLLSFEELRERSGLPKSPMGLKAFAMAKFKKWKKKEKTDNSEINRKSRFSSTLGNMFVSRQSRVPTFNLKIMGQDCTPEIVYLIINRHFSKRSSSIKEERASRLTLNDIQNMEDLQTVVSDRSMSSTYRHTPTVTSSITFNTVASAFSSTTSPVVRKDSQPKLSGLPSLLSSVTQELEMDWKSTQSLVKTLCTYMKAYKVTLKGRKVADKWMVIFYTSSENLDPFSEFCCVLARSLLQHYCVAYEERDIAVKKFNYYTELKERLGGKTISLPYLFASGMSLGGCKVLYAIHKLDVMDSILGNYMMTKEMYSKWMQRGYERNVLSIKVPLQDFPVLRRVAQGLSLHLKREDMRFFADCKDMVTKAKQQWKAREKMMFTETDLLRFVLLKSIVRLTFQTMDGIMRKSILPNPRFSSIWDPVLESVSALSFPDEFECPGIPCLTRLTPQNDTR</sequence>